<feature type="region of interest" description="Disordered" evidence="1">
    <location>
        <begin position="178"/>
        <end position="197"/>
    </location>
</feature>
<proteinExistence type="predicted"/>
<dbReference type="OrthoDB" id="2507010at2759"/>
<feature type="compositionally biased region" description="Acidic residues" evidence="1">
    <location>
        <begin position="106"/>
        <end position="117"/>
    </location>
</feature>
<dbReference type="AlphaFoldDB" id="A0A2N5SJQ3"/>
<accession>A0A2N5SJQ3</accession>
<dbReference type="Proteomes" id="UP000235388">
    <property type="component" value="Unassembled WGS sequence"/>
</dbReference>
<keyword evidence="3" id="KW-1185">Reference proteome</keyword>
<feature type="compositionally biased region" description="Basic and acidic residues" evidence="1">
    <location>
        <begin position="156"/>
        <end position="166"/>
    </location>
</feature>
<feature type="region of interest" description="Disordered" evidence="1">
    <location>
        <begin position="106"/>
        <end position="166"/>
    </location>
</feature>
<reference evidence="2 3" key="1">
    <citation type="submission" date="2017-11" db="EMBL/GenBank/DDBJ databases">
        <title>De novo assembly and phasing of dikaryotic genomes from two isolates of Puccinia coronata f. sp. avenae, the causal agent of oat crown rust.</title>
        <authorList>
            <person name="Miller M.E."/>
            <person name="Zhang Y."/>
            <person name="Omidvar V."/>
            <person name="Sperschneider J."/>
            <person name="Schwessinger B."/>
            <person name="Raley C."/>
            <person name="Palmer J.M."/>
            <person name="Garnica D."/>
            <person name="Upadhyaya N."/>
            <person name="Rathjen J."/>
            <person name="Taylor J.M."/>
            <person name="Park R.F."/>
            <person name="Dodds P.N."/>
            <person name="Hirsch C.D."/>
            <person name="Kianian S.F."/>
            <person name="Figueroa M."/>
        </authorList>
    </citation>
    <scope>NUCLEOTIDE SEQUENCE [LARGE SCALE GENOMIC DNA]</scope>
    <source>
        <strain evidence="2">12NC29</strain>
    </source>
</reference>
<comment type="caution">
    <text evidence="2">The sequence shown here is derived from an EMBL/GenBank/DDBJ whole genome shotgun (WGS) entry which is preliminary data.</text>
</comment>
<evidence type="ECO:0000313" key="2">
    <source>
        <dbReference type="EMBL" id="PLW13456.1"/>
    </source>
</evidence>
<gene>
    <name evidence="2" type="ORF">PCANC_16836</name>
</gene>
<evidence type="ECO:0000313" key="3">
    <source>
        <dbReference type="Proteomes" id="UP000235388"/>
    </source>
</evidence>
<sequence length="197" mass="22160">MIDGKRRVANTHRCVRVRNPSNAIFPKAPKHMPVDFYDVEWFNNKLPAQRQALANTNLVAFLENPLDSFWFKDPLKKASNRRFVKERWYLATKGYNMNFIVEPEVEVDSNSPDDDSDYGGSIDLGSSDSETTSDDEDSDGSGGGDNPVAMDAEAGGSRRVDKNYEMFDDKDKEMDLAHFGKGSYSGGAPDSEWNTWK</sequence>
<dbReference type="EMBL" id="PGCJ01000949">
    <property type="protein sequence ID" value="PLW13456.1"/>
    <property type="molecule type" value="Genomic_DNA"/>
</dbReference>
<organism evidence="2 3">
    <name type="scientific">Puccinia coronata f. sp. avenae</name>
    <dbReference type="NCBI Taxonomy" id="200324"/>
    <lineage>
        <taxon>Eukaryota</taxon>
        <taxon>Fungi</taxon>
        <taxon>Dikarya</taxon>
        <taxon>Basidiomycota</taxon>
        <taxon>Pucciniomycotina</taxon>
        <taxon>Pucciniomycetes</taxon>
        <taxon>Pucciniales</taxon>
        <taxon>Pucciniaceae</taxon>
        <taxon>Puccinia</taxon>
    </lineage>
</organism>
<protein>
    <submittedName>
        <fullName evidence="2">Uncharacterized protein</fullName>
    </submittedName>
</protein>
<evidence type="ECO:0000256" key="1">
    <source>
        <dbReference type="SAM" id="MobiDB-lite"/>
    </source>
</evidence>
<dbReference type="STRING" id="200324.A0A2N5SJQ3"/>
<name>A0A2N5SJQ3_9BASI</name>